<protein>
    <recommendedName>
        <fullName evidence="4 5">Flagellar hook-basal body complex protein FliE</fullName>
    </recommendedName>
</protein>
<evidence type="ECO:0000313" key="8">
    <source>
        <dbReference type="Proteomes" id="UP000554342"/>
    </source>
</evidence>
<evidence type="ECO:0000256" key="1">
    <source>
        <dbReference type="ARBA" id="ARBA00004117"/>
    </source>
</evidence>
<evidence type="ECO:0000256" key="5">
    <source>
        <dbReference type="NCBIfam" id="TIGR00205"/>
    </source>
</evidence>
<evidence type="ECO:0000256" key="2">
    <source>
        <dbReference type="ARBA" id="ARBA00009272"/>
    </source>
</evidence>
<dbReference type="Proteomes" id="UP000554342">
    <property type="component" value="Unassembled WGS sequence"/>
</dbReference>
<dbReference type="PANTHER" id="PTHR34653:SF1">
    <property type="entry name" value="FLAGELLAR HOOK-BASAL BODY COMPLEX PROTEIN FLIE"/>
    <property type="match status" value="1"/>
</dbReference>
<proteinExistence type="inferred from homology"/>
<dbReference type="InterPro" id="IPR001624">
    <property type="entry name" value="FliE"/>
</dbReference>
<comment type="subcellular location">
    <subcellularLocation>
        <location evidence="1 4">Bacterial flagellum basal body</location>
    </subcellularLocation>
</comment>
<feature type="compositionally biased region" description="Low complexity" evidence="6">
    <location>
        <begin position="35"/>
        <end position="57"/>
    </location>
</feature>
<comment type="similarity">
    <text evidence="2 4">Belongs to the FliE family.</text>
</comment>
<dbReference type="HAMAP" id="MF_00724">
    <property type="entry name" value="FliE"/>
    <property type="match status" value="1"/>
</dbReference>
<dbReference type="GO" id="GO:0003774">
    <property type="term" value="F:cytoskeletal motor activity"/>
    <property type="evidence" value="ECO:0007669"/>
    <property type="project" value="InterPro"/>
</dbReference>
<keyword evidence="7" id="KW-0282">Flagellum</keyword>
<dbReference type="Pfam" id="PF02049">
    <property type="entry name" value="FliE"/>
    <property type="match status" value="1"/>
</dbReference>
<keyword evidence="7" id="KW-0969">Cilium</keyword>
<evidence type="ECO:0000256" key="3">
    <source>
        <dbReference type="ARBA" id="ARBA00023143"/>
    </source>
</evidence>
<comment type="caution">
    <text evidence="7">The sequence shown here is derived from an EMBL/GenBank/DDBJ whole genome shotgun (WGS) entry which is preliminary data.</text>
</comment>
<dbReference type="AlphaFoldDB" id="A0A840YWJ7"/>
<dbReference type="PANTHER" id="PTHR34653">
    <property type="match status" value="1"/>
</dbReference>
<dbReference type="GO" id="GO:0071973">
    <property type="term" value="P:bacterial-type flagellum-dependent cell motility"/>
    <property type="evidence" value="ECO:0007669"/>
    <property type="project" value="InterPro"/>
</dbReference>
<dbReference type="RefSeq" id="WP_184001718.1">
    <property type="nucleotide sequence ID" value="NZ_BAABIF010000004.1"/>
</dbReference>
<dbReference type="PRINTS" id="PR01006">
    <property type="entry name" value="FLGHOOKFLIE"/>
</dbReference>
<keyword evidence="3 4" id="KW-0975">Bacterial flagellum</keyword>
<sequence length="127" mass="12996">MSGVGGIGGGAMGVDRVMALRAQILERNAALKNAGTADASTAATGGAQATSGASQPSFSDSLQDALQSVNQAQSKAGELSSAYERGETIDIAKVMLARQQASVGFEATMQVRNKLLSAYKDIMNMPV</sequence>
<keyword evidence="8" id="KW-1185">Reference proteome</keyword>
<dbReference type="NCBIfam" id="TIGR00205">
    <property type="entry name" value="fliE"/>
    <property type="match status" value="1"/>
</dbReference>
<reference evidence="7 8" key="1">
    <citation type="submission" date="2020-08" db="EMBL/GenBank/DDBJ databases">
        <title>Genomic Encyclopedia of Type Strains, Phase IV (KMG-IV): sequencing the most valuable type-strain genomes for metagenomic binning, comparative biology and taxonomic classification.</title>
        <authorList>
            <person name="Goeker M."/>
        </authorList>
    </citation>
    <scope>NUCLEOTIDE SEQUENCE [LARGE SCALE GENOMIC DNA]</scope>
    <source>
        <strain evidence="7 8">DSM 27203</strain>
    </source>
</reference>
<evidence type="ECO:0000256" key="4">
    <source>
        <dbReference type="HAMAP-Rule" id="MF_00724"/>
    </source>
</evidence>
<organism evidence="7 8">
    <name type="scientific">Stakelama sediminis</name>
    <dbReference type="NCBI Taxonomy" id="463200"/>
    <lineage>
        <taxon>Bacteria</taxon>
        <taxon>Pseudomonadati</taxon>
        <taxon>Pseudomonadota</taxon>
        <taxon>Alphaproteobacteria</taxon>
        <taxon>Sphingomonadales</taxon>
        <taxon>Sphingomonadaceae</taxon>
        <taxon>Stakelama</taxon>
    </lineage>
</organism>
<dbReference type="GO" id="GO:0005198">
    <property type="term" value="F:structural molecule activity"/>
    <property type="evidence" value="ECO:0007669"/>
    <property type="project" value="UniProtKB-UniRule"/>
</dbReference>
<dbReference type="EMBL" id="JACIJI010000001">
    <property type="protein sequence ID" value="MBB5718028.1"/>
    <property type="molecule type" value="Genomic_DNA"/>
</dbReference>
<accession>A0A840YWJ7</accession>
<dbReference type="GO" id="GO:0009425">
    <property type="term" value="C:bacterial-type flagellum basal body"/>
    <property type="evidence" value="ECO:0007669"/>
    <property type="project" value="UniProtKB-SubCell"/>
</dbReference>
<evidence type="ECO:0000256" key="6">
    <source>
        <dbReference type="SAM" id="MobiDB-lite"/>
    </source>
</evidence>
<evidence type="ECO:0000313" key="7">
    <source>
        <dbReference type="EMBL" id="MBB5718028.1"/>
    </source>
</evidence>
<keyword evidence="7" id="KW-0966">Cell projection</keyword>
<feature type="compositionally biased region" description="Polar residues" evidence="6">
    <location>
        <begin position="58"/>
        <end position="70"/>
    </location>
</feature>
<feature type="region of interest" description="Disordered" evidence="6">
    <location>
        <begin position="35"/>
        <end position="70"/>
    </location>
</feature>
<gene>
    <name evidence="4" type="primary">fliE</name>
    <name evidence="7" type="ORF">FHR23_000935</name>
</gene>
<name>A0A840YWJ7_9SPHN</name>